<evidence type="ECO:0000259" key="5">
    <source>
        <dbReference type="Pfam" id="PF07730"/>
    </source>
</evidence>
<keyword evidence="3" id="KW-0902">Two-component regulatory system</keyword>
<dbReference type="Gene3D" id="1.20.5.1930">
    <property type="match status" value="1"/>
</dbReference>
<evidence type="ECO:0000256" key="4">
    <source>
        <dbReference type="SAM" id="Phobius"/>
    </source>
</evidence>
<protein>
    <submittedName>
        <fullName evidence="6">Histidine kinase</fullName>
    </submittedName>
</protein>
<gene>
    <name evidence="6" type="ordered locus">Solca_4017</name>
</gene>
<dbReference type="InterPro" id="IPR050482">
    <property type="entry name" value="Sensor_HK_TwoCompSys"/>
</dbReference>
<evidence type="ECO:0000256" key="1">
    <source>
        <dbReference type="ARBA" id="ARBA00022679"/>
    </source>
</evidence>
<keyword evidence="1" id="KW-0808">Transferase</keyword>
<keyword evidence="2 6" id="KW-0418">Kinase</keyword>
<evidence type="ECO:0000313" key="6">
    <source>
        <dbReference type="EMBL" id="AFD09008.1"/>
    </source>
</evidence>
<dbReference type="GO" id="GO:0000155">
    <property type="term" value="F:phosphorelay sensor kinase activity"/>
    <property type="evidence" value="ECO:0007669"/>
    <property type="project" value="InterPro"/>
</dbReference>
<dbReference type="GO" id="GO:0016020">
    <property type="term" value="C:membrane"/>
    <property type="evidence" value="ECO:0007669"/>
    <property type="project" value="InterPro"/>
</dbReference>
<dbReference type="GO" id="GO:0046983">
    <property type="term" value="F:protein dimerization activity"/>
    <property type="evidence" value="ECO:0007669"/>
    <property type="project" value="InterPro"/>
</dbReference>
<keyword evidence="4" id="KW-0812">Transmembrane</keyword>
<dbReference type="AlphaFoldDB" id="H8KML7"/>
<evidence type="ECO:0000313" key="7">
    <source>
        <dbReference type="Proteomes" id="UP000007590"/>
    </source>
</evidence>
<keyword evidence="4" id="KW-1133">Transmembrane helix</keyword>
<name>H8KML7_SOLCM</name>
<evidence type="ECO:0000256" key="3">
    <source>
        <dbReference type="ARBA" id="ARBA00023012"/>
    </source>
</evidence>
<dbReference type="PANTHER" id="PTHR24421">
    <property type="entry name" value="NITRATE/NITRITE SENSOR PROTEIN NARX-RELATED"/>
    <property type="match status" value="1"/>
</dbReference>
<dbReference type="KEGG" id="scn:Solca_4017"/>
<feature type="domain" description="Signal transduction histidine kinase subgroup 3 dimerisation and phosphoacceptor" evidence="5">
    <location>
        <begin position="158"/>
        <end position="221"/>
    </location>
</feature>
<dbReference type="InterPro" id="IPR011712">
    <property type="entry name" value="Sig_transdc_His_kin_sub3_dim/P"/>
</dbReference>
<dbReference type="EMBL" id="CP003349">
    <property type="protein sequence ID" value="AFD09008.1"/>
    <property type="molecule type" value="Genomic_DNA"/>
</dbReference>
<feature type="transmembrane region" description="Helical" evidence="4">
    <location>
        <begin position="101"/>
        <end position="125"/>
    </location>
</feature>
<organism evidence="6 7">
    <name type="scientific">Solitalea canadensis (strain ATCC 29591 / DSM 3403 / JCM 21819 / LMG 8368 / NBRC 15130 / NCIMB 12057 / USAM 9D)</name>
    <name type="common">Flexibacter canadensis</name>
    <dbReference type="NCBI Taxonomy" id="929556"/>
    <lineage>
        <taxon>Bacteria</taxon>
        <taxon>Pseudomonadati</taxon>
        <taxon>Bacteroidota</taxon>
        <taxon>Sphingobacteriia</taxon>
        <taxon>Sphingobacteriales</taxon>
        <taxon>Sphingobacteriaceae</taxon>
        <taxon>Solitalea</taxon>
    </lineage>
</organism>
<sequence>MVKFSLVLFLLLNNFYSSSPLVRLPDKTLDYQRLNQPVAAIKHYFPIFQQSLKGKKYYAIESPYTSMSSSHLVEVKVDSARKDIELAEKKLMAKIQNNFRILVFNLFKIGITILIILSIIAYIIYRQKKRASQRRYQTLKLEKEYQILQALIEGEEKERSRIAKDLHDGIAGTLAVIKMNFSTIQQGDPTFQDSSVFKNTLQLLDDVFREVRKTAHNLMPDLLLHYGLDESLNRYCRNISQSNTIHIDYLSIGDIIRLKANFGVRCWGV</sequence>
<evidence type="ECO:0000256" key="2">
    <source>
        <dbReference type="ARBA" id="ARBA00022777"/>
    </source>
</evidence>
<keyword evidence="4" id="KW-0472">Membrane</keyword>
<accession>H8KML7</accession>
<dbReference type="HOGENOM" id="CLU_1034062_0_0_10"/>
<keyword evidence="7" id="KW-1185">Reference proteome</keyword>
<dbReference type="STRING" id="929556.Solca_4017"/>
<dbReference type="Proteomes" id="UP000007590">
    <property type="component" value="Chromosome"/>
</dbReference>
<proteinExistence type="predicted"/>
<dbReference type="Pfam" id="PF07730">
    <property type="entry name" value="HisKA_3"/>
    <property type="match status" value="1"/>
</dbReference>
<reference evidence="6" key="1">
    <citation type="submission" date="2012-02" db="EMBL/GenBank/DDBJ databases">
        <title>The complete genome of Solitalea canadensis DSM 3403.</title>
        <authorList>
            <consortium name="US DOE Joint Genome Institute (JGI-PGF)"/>
            <person name="Lucas S."/>
            <person name="Copeland A."/>
            <person name="Lapidus A."/>
            <person name="Glavina del Rio T."/>
            <person name="Dalin E."/>
            <person name="Tice H."/>
            <person name="Bruce D."/>
            <person name="Goodwin L."/>
            <person name="Pitluck S."/>
            <person name="Peters L."/>
            <person name="Ovchinnikova G."/>
            <person name="Lu M."/>
            <person name="Kyrpides N."/>
            <person name="Mavromatis K."/>
            <person name="Ivanova N."/>
            <person name="Brettin T."/>
            <person name="Detter J.C."/>
            <person name="Han C."/>
            <person name="Larimer F."/>
            <person name="Land M."/>
            <person name="Hauser L."/>
            <person name="Markowitz V."/>
            <person name="Cheng J.-F."/>
            <person name="Hugenholtz P."/>
            <person name="Woyke T."/>
            <person name="Wu D."/>
            <person name="Spring S."/>
            <person name="Schroeder M."/>
            <person name="Kopitz M."/>
            <person name="Brambilla E."/>
            <person name="Klenk H.-P."/>
            <person name="Eisen J.A."/>
        </authorList>
    </citation>
    <scope>NUCLEOTIDE SEQUENCE</scope>
    <source>
        <strain evidence="6">DSM 3403</strain>
    </source>
</reference>
<dbReference type="eggNOG" id="COG4585">
    <property type="taxonomic scope" value="Bacteria"/>
</dbReference>